<dbReference type="Proteomes" id="UP001597034">
    <property type="component" value="Unassembled WGS sequence"/>
</dbReference>
<dbReference type="PROSITE" id="PS51257">
    <property type="entry name" value="PROKAR_LIPOPROTEIN"/>
    <property type="match status" value="1"/>
</dbReference>
<reference evidence="1 2" key="1">
    <citation type="journal article" date="2019" name="Int. J. Syst. Evol. Microbiol.">
        <title>The Global Catalogue of Microorganisms (GCM) 10K type strain sequencing project: providing services to taxonomists for standard genome sequencing and annotation.</title>
        <authorList>
            <consortium name="The Broad Institute Genomics Platform"/>
            <consortium name="The Broad Institute Genome Sequencing Center for Infectious Disease"/>
            <person name="Wu L."/>
            <person name="Ma J."/>
        </authorList>
    </citation>
    <scope>NUCLEOTIDE SEQUENCE [LARGE SCALE GENOMIC DNA]</scope>
    <source>
        <strain evidence="1 2">CGMCC 1.10390</strain>
    </source>
</reference>
<evidence type="ECO:0000313" key="1">
    <source>
        <dbReference type="EMBL" id="MFD1647507.1"/>
    </source>
</evidence>
<keyword evidence="2" id="KW-1185">Reference proteome</keyword>
<sequence length="348" mass="37253">MDRRVFLQTAGATLAATTVAGCSGVTVGGSSEETERPPPAADRNTYASWVPAGTHSGNRVTAMTVDFELMRAEGGNQAIVRSSPDRIEDAPSDPLAGLPFSYAVLTYAIVDALVPLFDSYDRIDRAHRFEAGLVLEGSFDGLAEELASDNFEDSWTYGGFSMFSRGPLVVGTTADTFVFADSVETRLTDREGGAFRNTPTDRVEAMADVSNGDEQRFREVSPGFDALVDRLPKRTVMSGSFDARGGLLGTESPVGSYYRNPNRDPIPDLKAISLDGPVVGVATSSRFRSDGLESGIALQYEDEGSVDDEADIRAVLGSTAAEQSVEMDGRTVVVEGSFPWIRPTESSE</sequence>
<dbReference type="RefSeq" id="WP_256400437.1">
    <property type="nucleotide sequence ID" value="NZ_JANHJR010000003.1"/>
</dbReference>
<dbReference type="AlphaFoldDB" id="A0ABD6DN97"/>
<gene>
    <name evidence="1" type="ORF">ACFSBL_17595</name>
</gene>
<evidence type="ECO:0000313" key="2">
    <source>
        <dbReference type="Proteomes" id="UP001597034"/>
    </source>
</evidence>
<name>A0ABD6DN97_9EURY</name>
<comment type="caution">
    <text evidence="1">The sequence shown here is derived from an EMBL/GenBank/DDBJ whole genome shotgun (WGS) entry which is preliminary data.</text>
</comment>
<accession>A0ABD6DN97</accession>
<organism evidence="1 2">
    <name type="scientific">Haloarchaeobius litoreus</name>
    <dbReference type="NCBI Taxonomy" id="755306"/>
    <lineage>
        <taxon>Archaea</taxon>
        <taxon>Methanobacteriati</taxon>
        <taxon>Methanobacteriota</taxon>
        <taxon>Stenosarchaea group</taxon>
        <taxon>Halobacteria</taxon>
        <taxon>Halobacteriales</taxon>
        <taxon>Halorubellaceae</taxon>
        <taxon>Haloarchaeobius</taxon>
    </lineage>
</organism>
<proteinExistence type="predicted"/>
<dbReference type="EMBL" id="JBHUDO010000003">
    <property type="protein sequence ID" value="MFD1647507.1"/>
    <property type="molecule type" value="Genomic_DNA"/>
</dbReference>
<protein>
    <submittedName>
        <fullName evidence="1">Uncharacterized protein</fullName>
    </submittedName>
</protein>